<dbReference type="Pfam" id="PF04719">
    <property type="entry name" value="TAFII28"/>
    <property type="match status" value="1"/>
</dbReference>
<feature type="region of interest" description="Disordered" evidence="6">
    <location>
        <begin position="1"/>
        <end position="103"/>
    </location>
</feature>
<keyword evidence="3" id="KW-0805">Transcription regulation</keyword>
<dbReference type="AlphaFoldDB" id="A0A139AYU4"/>
<reference evidence="8 9" key="1">
    <citation type="journal article" date="2015" name="Genome Biol. Evol.">
        <title>Phylogenomic analyses indicate that early fungi evolved digesting cell walls of algal ancestors of land plants.</title>
        <authorList>
            <person name="Chang Y."/>
            <person name="Wang S."/>
            <person name="Sekimoto S."/>
            <person name="Aerts A.L."/>
            <person name="Choi C."/>
            <person name="Clum A."/>
            <person name="LaButti K.M."/>
            <person name="Lindquist E.A."/>
            <person name="Yee Ngan C."/>
            <person name="Ohm R.A."/>
            <person name="Salamov A.A."/>
            <person name="Grigoriev I.V."/>
            <person name="Spatafora J.W."/>
            <person name="Berbee M.L."/>
        </authorList>
    </citation>
    <scope>NUCLEOTIDE SEQUENCE [LARGE SCALE GENOMIC DNA]</scope>
    <source>
        <strain evidence="8 9">JEL478</strain>
    </source>
</reference>
<dbReference type="GO" id="GO:0005669">
    <property type="term" value="C:transcription factor TFIID complex"/>
    <property type="evidence" value="ECO:0007669"/>
    <property type="project" value="InterPro"/>
</dbReference>
<feature type="region of interest" description="Disordered" evidence="6">
    <location>
        <begin position="124"/>
        <end position="151"/>
    </location>
</feature>
<proteinExistence type="inferred from homology"/>
<dbReference type="SUPFAM" id="SSF47113">
    <property type="entry name" value="Histone-fold"/>
    <property type="match status" value="1"/>
</dbReference>
<dbReference type="STRING" id="1344416.A0A139AYU4"/>
<comment type="subcellular location">
    <subcellularLocation>
        <location evidence="1">Nucleus</location>
    </subcellularLocation>
</comment>
<evidence type="ECO:0000256" key="5">
    <source>
        <dbReference type="ARBA" id="ARBA00023242"/>
    </source>
</evidence>
<accession>A0A139AYU4</accession>
<dbReference type="OMA" id="YRTYQNE"/>
<dbReference type="InterPro" id="IPR006809">
    <property type="entry name" value="TAFII28_dom"/>
</dbReference>
<dbReference type="PANTHER" id="PTHR13218">
    <property type="entry name" value="TRANSCRIPTION INITIATION FACTOR TFIID SUBUNIT 11-RELATED"/>
    <property type="match status" value="1"/>
</dbReference>
<evidence type="ECO:0000256" key="1">
    <source>
        <dbReference type="ARBA" id="ARBA00004123"/>
    </source>
</evidence>
<feature type="compositionally biased region" description="Low complexity" evidence="6">
    <location>
        <begin position="66"/>
        <end position="78"/>
    </location>
</feature>
<dbReference type="Proteomes" id="UP000070544">
    <property type="component" value="Unassembled WGS sequence"/>
</dbReference>
<dbReference type="GO" id="GO:0046982">
    <property type="term" value="F:protein heterodimerization activity"/>
    <property type="evidence" value="ECO:0007669"/>
    <property type="project" value="InterPro"/>
</dbReference>
<organism evidence="8 9">
    <name type="scientific">Gonapodya prolifera (strain JEL478)</name>
    <name type="common">Monoblepharis prolifera</name>
    <dbReference type="NCBI Taxonomy" id="1344416"/>
    <lineage>
        <taxon>Eukaryota</taxon>
        <taxon>Fungi</taxon>
        <taxon>Fungi incertae sedis</taxon>
        <taxon>Chytridiomycota</taxon>
        <taxon>Chytridiomycota incertae sedis</taxon>
        <taxon>Monoblepharidomycetes</taxon>
        <taxon>Monoblepharidales</taxon>
        <taxon>Gonapodyaceae</taxon>
        <taxon>Gonapodya</taxon>
    </lineage>
</organism>
<dbReference type="InterPro" id="IPR045127">
    <property type="entry name" value="TAF11-like"/>
</dbReference>
<evidence type="ECO:0000259" key="7">
    <source>
        <dbReference type="Pfam" id="PF04719"/>
    </source>
</evidence>
<feature type="domain" description="TAFII28-like protein" evidence="7">
    <location>
        <begin position="177"/>
        <end position="261"/>
    </location>
</feature>
<comment type="similarity">
    <text evidence="2">Belongs to the TAF11 family.</text>
</comment>
<evidence type="ECO:0000256" key="2">
    <source>
        <dbReference type="ARBA" id="ARBA00009788"/>
    </source>
</evidence>
<evidence type="ECO:0000313" key="9">
    <source>
        <dbReference type="Proteomes" id="UP000070544"/>
    </source>
</evidence>
<evidence type="ECO:0000256" key="3">
    <source>
        <dbReference type="ARBA" id="ARBA00023015"/>
    </source>
</evidence>
<evidence type="ECO:0000256" key="6">
    <source>
        <dbReference type="SAM" id="MobiDB-lite"/>
    </source>
</evidence>
<dbReference type="GO" id="GO:0051123">
    <property type="term" value="P:RNA polymerase II preinitiation complex assembly"/>
    <property type="evidence" value="ECO:0007669"/>
    <property type="project" value="InterPro"/>
</dbReference>
<sequence>MNPFPIPPIPQAVANTPSSSPPQENTFAGLFSPAPSAAKKKRQAPDTPGSTDSPQKKPRAQKPRKQVVAQGGQQGAQQRKAPSAAGDPALGGQARGPVLFPQPGQMGAMLDASAMLAQAQLGVPPNAQQGGAAPGPAQDAENVQEEDDDEVLDPTFMDVQKLLYRTSDQQVRERTALYKNMTEDEWKRMETYRRTKIPDGIIKKIVSNSTGQTATKNVIIAISSAAKVFVGDIVDRAKEVQSDWADTGALRPDHLREAYRRYRKDQEGIMVGNPPRDLFG</sequence>
<feature type="compositionally biased region" description="Low complexity" evidence="6">
    <location>
        <begin position="124"/>
        <end position="138"/>
    </location>
</feature>
<feature type="compositionally biased region" description="Pro residues" evidence="6">
    <location>
        <begin position="1"/>
        <end position="10"/>
    </location>
</feature>
<dbReference type="EMBL" id="KQ965732">
    <property type="protein sequence ID" value="KXS21635.1"/>
    <property type="molecule type" value="Genomic_DNA"/>
</dbReference>
<dbReference type="GO" id="GO:0016251">
    <property type="term" value="F:RNA polymerase II general transcription initiation factor activity"/>
    <property type="evidence" value="ECO:0007669"/>
    <property type="project" value="TreeGrafter"/>
</dbReference>
<dbReference type="PANTHER" id="PTHR13218:SF8">
    <property type="entry name" value="TRANSCRIPTION INITIATION FACTOR TFIID SUBUNIT 11"/>
    <property type="match status" value="1"/>
</dbReference>
<protein>
    <submittedName>
        <fullName evidence="8">TAFII28-domain-containing protein</fullName>
    </submittedName>
</protein>
<feature type="compositionally biased region" description="Basic residues" evidence="6">
    <location>
        <begin position="56"/>
        <end position="65"/>
    </location>
</feature>
<feature type="compositionally biased region" description="Acidic residues" evidence="6">
    <location>
        <begin position="142"/>
        <end position="151"/>
    </location>
</feature>
<keyword evidence="9" id="KW-1185">Reference proteome</keyword>
<gene>
    <name evidence="8" type="ORF">M427DRAFT_51052</name>
</gene>
<evidence type="ECO:0000256" key="4">
    <source>
        <dbReference type="ARBA" id="ARBA00023163"/>
    </source>
</evidence>
<evidence type="ECO:0000313" key="8">
    <source>
        <dbReference type="EMBL" id="KXS21635.1"/>
    </source>
</evidence>
<dbReference type="Gene3D" id="1.10.20.10">
    <property type="entry name" value="Histone, subunit A"/>
    <property type="match status" value="1"/>
</dbReference>
<dbReference type="CDD" id="cd08048">
    <property type="entry name" value="HFD_TAF11"/>
    <property type="match status" value="1"/>
</dbReference>
<dbReference type="InterPro" id="IPR009072">
    <property type="entry name" value="Histone-fold"/>
</dbReference>
<name>A0A139AYU4_GONPJ</name>
<feature type="compositionally biased region" description="Polar residues" evidence="6">
    <location>
        <begin position="13"/>
        <end position="26"/>
    </location>
</feature>
<keyword evidence="5" id="KW-0539">Nucleus</keyword>
<keyword evidence="4" id="KW-0804">Transcription</keyword>
<dbReference type="OrthoDB" id="28335at2759"/>